<evidence type="ECO:0000259" key="12">
    <source>
        <dbReference type="PROSITE" id="PS51505"/>
    </source>
</evidence>
<dbReference type="RefSeq" id="XP_002738740.2">
    <property type="nucleotide sequence ID" value="XM_002738694.2"/>
</dbReference>
<evidence type="ECO:0000256" key="4">
    <source>
        <dbReference type="ARBA" id="ARBA00022833"/>
    </source>
</evidence>
<keyword evidence="7 10" id="KW-0010">Activator</keyword>
<evidence type="ECO:0000256" key="1">
    <source>
        <dbReference type="ARBA" id="ARBA00004123"/>
    </source>
</evidence>
<feature type="compositionally biased region" description="Low complexity" evidence="11">
    <location>
        <begin position="287"/>
        <end position="306"/>
    </location>
</feature>
<comment type="domain">
    <text evidence="10">The long N-terminal helix forms part of the 'assembly lobe' of the SAGA deubiquitination module.</text>
</comment>
<evidence type="ECO:0000313" key="13">
    <source>
        <dbReference type="Proteomes" id="UP000694865"/>
    </source>
</evidence>
<evidence type="ECO:0000256" key="9">
    <source>
        <dbReference type="ARBA" id="ARBA00023242"/>
    </source>
</evidence>
<dbReference type="Pfam" id="PF08209">
    <property type="entry name" value="Sgf11"/>
    <property type="match status" value="1"/>
</dbReference>
<dbReference type="InterPro" id="IPR013243">
    <property type="entry name" value="SCA7_dom"/>
</dbReference>
<reference evidence="14" key="1">
    <citation type="submission" date="2025-08" db="UniProtKB">
        <authorList>
            <consortium name="RefSeq"/>
        </authorList>
    </citation>
    <scope>IDENTIFICATION</scope>
    <source>
        <tissue evidence="14">Testes</tissue>
    </source>
</reference>
<organism evidence="13 14">
    <name type="scientific">Saccoglossus kowalevskii</name>
    <name type="common">Acorn worm</name>
    <dbReference type="NCBI Taxonomy" id="10224"/>
    <lineage>
        <taxon>Eukaryota</taxon>
        <taxon>Metazoa</taxon>
        <taxon>Hemichordata</taxon>
        <taxon>Enteropneusta</taxon>
        <taxon>Harrimaniidae</taxon>
        <taxon>Saccoglossus</taxon>
    </lineage>
</organism>
<dbReference type="PANTHER" id="PTHR46367">
    <property type="entry name" value="ATAXIN-7-LIKE PROTEIN 3"/>
    <property type="match status" value="1"/>
</dbReference>
<feature type="zinc finger region" description="SGF11-type" evidence="10">
    <location>
        <begin position="79"/>
        <end position="100"/>
    </location>
</feature>
<keyword evidence="3 10" id="KW-0863">Zinc-finger</keyword>
<feature type="region of interest" description="Disordered" evidence="11">
    <location>
        <begin position="121"/>
        <end position="178"/>
    </location>
</feature>
<evidence type="ECO:0000256" key="6">
    <source>
        <dbReference type="ARBA" id="ARBA00023015"/>
    </source>
</evidence>
<evidence type="ECO:0000256" key="7">
    <source>
        <dbReference type="ARBA" id="ARBA00023159"/>
    </source>
</evidence>
<proteinExistence type="inferred from homology"/>
<dbReference type="Proteomes" id="UP000694865">
    <property type="component" value="Unplaced"/>
</dbReference>
<keyword evidence="4 10" id="KW-0862">Zinc</keyword>
<name>A0ABM0GW98_SACKO</name>
<feature type="compositionally biased region" description="Basic residues" evidence="11">
    <location>
        <begin position="307"/>
        <end position="321"/>
    </location>
</feature>
<dbReference type="Gene3D" id="6.10.140.1270">
    <property type="match status" value="1"/>
</dbReference>
<comment type="domain">
    <text evidence="10">The C-terminal SGF11-type zinc-finger domain forms part of the 'catalytic lobe' of the SAGA deubiquitination module.</text>
</comment>
<sequence length="332" mass="37357">MTSLVGSSLENDAELQEAVFFELIDDLTLGLCFEFHRSCKTGSFFHDDVDEETMKQYEIVEKTGLDVFGQVPLKKPVECICPNCNRTLTASRFAPHLEKCMGMGRNSSRIANRRLIANSGKVDSENDDENEETDWPLNDKKNYPSKKLKKEKMVNSPRRATKSGKNKNGDTNSVHSESSVVSYKSTGYLPGHEALSMEERKQLLMSTCGVISEHTKKMCTRSHRCPQHSDEQRRSVRAYLLGGYHDAVRVRTDGNLGDNDDIHVDIDGYEDSENANSFRDVLHWEGSSANPSPADSNSTASTSSTAKRYKKSKQQRHKKSKTSTLVQYDNEI</sequence>
<evidence type="ECO:0000256" key="10">
    <source>
        <dbReference type="HAMAP-Rule" id="MF_03047"/>
    </source>
</evidence>
<feature type="domain" description="SCA7" evidence="12">
    <location>
        <begin position="195"/>
        <end position="262"/>
    </location>
</feature>
<feature type="compositionally biased region" description="Polar residues" evidence="11">
    <location>
        <begin position="322"/>
        <end position="332"/>
    </location>
</feature>
<accession>A0ABM0GW98</accession>
<feature type="compositionally biased region" description="Acidic residues" evidence="11">
    <location>
        <begin position="125"/>
        <end position="134"/>
    </location>
</feature>
<evidence type="ECO:0000256" key="2">
    <source>
        <dbReference type="ARBA" id="ARBA00022723"/>
    </source>
</evidence>
<keyword evidence="9 10" id="KW-0539">Nucleus</keyword>
<comment type="subunit">
    <text evidence="10">Component of some SAGA transcription coactivator-HAT complexes. Within the SAGA complex, participates to a subcomplex of SAGA called the DUB module (deubiquitination module).</text>
</comment>
<keyword evidence="8 10" id="KW-0804">Transcription</keyword>
<dbReference type="InterPro" id="IPR051078">
    <property type="entry name" value="SGF11"/>
</dbReference>
<feature type="compositionally biased region" description="Polar residues" evidence="11">
    <location>
        <begin position="169"/>
        <end position="178"/>
    </location>
</feature>
<dbReference type="PANTHER" id="PTHR46367:SF1">
    <property type="entry name" value="ATAXIN-7-LIKE PROTEIN 3"/>
    <property type="match status" value="1"/>
</dbReference>
<comment type="function">
    <text evidence="10">Component of the transcription regulatory histone acetylation (HAT) complex SAGA, a multiprotein complex that activates transcription by remodeling chromatin and mediating histone acetylation and deubiquitination. Within the SAGA complex, participates in a subcomplex that specifically deubiquitinates histone H2B. The SAGA complex is recruited to specific gene promoters by activators, where it is required for transcription.</text>
</comment>
<dbReference type="InterPro" id="IPR013246">
    <property type="entry name" value="SAGA_su_Sgf11"/>
</dbReference>
<evidence type="ECO:0000313" key="14">
    <source>
        <dbReference type="RefSeq" id="XP_002738740.2"/>
    </source>
</evidence>
<evidence type="ECO:0000256" key="8">
    <source>
        <dbReference type="ARBA" id="ARBA00023163"/>
    </source>
</evidence>
<keyword evidence="5 10" id="KW-0156">Chromatin regulator</keyword>
<comment type="subcellular location">
    <subcellularLocation>
        <location evidence="1 10">Nucleus</location>
    </subcellularLocation>
</comment>
<keyword evidence="13" id="KW-1185">Reference proteome</keyword>
<keyword evidence="6 10" id="KW-0805">Transcription regulation</keyword>
<keyword evidence="2 10" id="KW-0479">Metal-binding</keyword>
<evidence type="ECO:0000256" key="11">
    <source>
        <dbReference type="SAM" id="MobiDB-lite"/>
    </source>
</evidence>
<evidence type="ECO:0000256" key="3">
    <source>
        <dbReference type="ARBA" id="ARBA00022771"/>
    </source>
</evidence>
<dbReference type="PROSITE" id="PS51505">
    <property type="entry name" value="SCA7"/>
    <property type="match status" value="1"/>
</dbReference>
<dbReference type="Pfam" id="PF08313">
    <property type="entry name" value="SCA7"/>
    <property type="match status" value="1"/>
</dbReference>
<dbReference type="HAMAP" id="MF_03047">
    <property type="entry name" value="Sgf11"/>
    <property type="match status" value="1"/>
</dbReference>
<dbReference type="GeneID" id="100368748"/>
<dbReference type="Gene3D" id="3.30.160.60">
    <property type="entry name" value="Classic Zinc Finger"/>
    <property type="match status" value="1"/>
</dbReference>
<gene>
    <name evidence="14" type="primary">LOC100368748</name>
</gene>
<evidence type="ECO:0000256" key="5">
    <source>
        <dbReference type="ARBA" id="ARBA00022853"/>
    </source>
</evidence>
<protein>
    <recommendedName>
        <fullName evidence="10">SAGA-associated factor 11 homolog</fullName>
    </recommendedName>
</protein>
<comment type="similarity">
    <text evidence="10">Belongs to the SGF11 family.</text>
</comment>
<feature type="region of interest" description="Disordered" evidence="11">
    <location>
        <begin position="284"/>
        <end position="332"/>
    </location>
</feature>